<dbReference type="EMBL" id="BSEC01000001">
    <property type="protein sequence ID" value="GLI92733.1"/>
    <property type="molecule type" value="Genomic_DNA"/>
</dbReference>
<evidence type="ECO:0000313" key="3">
    <source>
        <dbReference type="Proteomes" id="UP001144323"/>
    </source>
</evidence>
<evidence type="ECO:0000313" key="2">
    <source>
        <dbReference type="EMBL" id="GLI92733.1"/>
    </source>
</evidence>
<protein>
    <submittedName>
        <fullName evidence="2">Uncharacterized protein</fullName>
    </submittedName>
</protein>
<name>A0A9W6GTN5_9HYPH</name>
<comment type="caution">
    <text evidence="2">The sequence shown here is derived from an EMBL/GenBank/DDBJ whole genome shotgun (WGS) entry which is preliminary data.</text>
</comment>
<feature type="compositionally biased region" description="Basic and acidic residues" evidence="1">
    <location>
        <begin position="382"/>
        <end position="406"/>
    </location>
</feature>
<dbReference type="Proteomes" id="UP001144323">
    <property type="component" value="Unassembled WGS sequence"/>
</dbReference>
<organism evidence="2 3">
    <name type="scientific">Methylocystis echinoides</name>
    <dbReference type="NCBI Taxonomy" id="29468"/>
    <lineage>
        <taxon>Bacteria</taxon>
        <taxon>Pseudomonadati</taxon>
        <taxon>Pseudomonadota</taxon>
        <taxon>Alphaproteobacteria</taxon>
        <taxon>Hyphomicrobiales</taxon>
        <taxon>Methylocystaceae</taxon>
        <taxon>Methylocystis</taxon>
    </lineage>
</organism>
<feature type="compositionally biased region" description="Basic and acidic residues" evidence="1">
    <location>
        <begin position="346"/>
        <end position="373"/>
    </location>
</feature>
<reference evidence="2" key="1">
    <citation type="journal article" date="2023" name="Int. J. Syst. Evol. Microbiol.">
        <title>Methylocystis iwaonis sp. nov., a type II methane-oxidizing bacterium from surface soil of a rice paddy field in Japan, and emended description of the genus Methylocystis (ex Whittenbury et al. 1970) Bowman et al. 1993.</title>
        <authorList>
            <person name="Kaise H."/>
            <person name="Sawadogo J.B."/>
            <person name="Alam M.S."/>
            <person name="Ueno C."/>
            <person name="Dianou D."/>
            <person name="Shinjo R."/>
            <person name="Asakawa S."/>
        </authorList>
    </citation>
    <scope>NUCLEOTIDE SEQUENCE</scope>
    <source>
        <strain evidence="2">LMG27198</strain>
    </source>
</reference>
<evidence type="ECO:0000256" key="1">
    <source>
        <dbReference type="SAM" id="MobiDB-lite"/>
    </source>
</evidence>
<sequence>MGFWDFLLGRARRGTPRPDIAALADDAAANLRALGLFVEARPHGTGFVEIRASTARKLITTPDSAEASGVALLIAGKYDPPALVFEQINSIERGLGRRMVAAVMAGLRAHPSVLACVKVNDLSPVQPDGRRWWEHVADAYADLDWRITHDPDDAHWPARSAEFTRKSGKLRALARDFGHDPDCVTLSATGKTFDYLGQRFESEGEATPDGRVVIYYDPAMTDARLGCCLAHELQHLRYFAVRAAWQAEPPDGPLHRRFARFTPELLAARRGVSPYSNEHWDAWAGAGPPRLFADELAEGGSEPINETIAEVAKALYNWGREVRLEPVWLELQAAIDAEYARLVSEPHAHAAQERQHEQIGARRGENGEAEARPETQTVADQQRQEREEHQRGEDEPEDLAGKRGDFRGLLAVDPQPDEGEQRGQRQRGHKGGEGRRALGDFRDGHDDEGGEDRFEGVIKHARP</sequence>
<accession>A0A9W6GTN5</accession>
<proteinExistence type="predicted"/>
<keyword evidence="3" id="KW-1185">Reference proteome</keyword>
<feature type="compositionally biased region" description="Basic and acidic residues" evidence="1">
    <location>
        <begin position="430"/>
        <end position="463"/>
    </location>
</feature>
<dbReference type="AlphaFoldDB" id="A0A9W6GTN5"/>
<feature type="region of interest" description="Disordered" evidence="1">
    <location>
        <begin position="346"/>
        <end position="463"/>
    </location>
</feature>
<gene>
    <name evidence="2" type="ORF">LMG27198_17250</name>
</gene>